<dbReference type="CDD" id="cd00412">
    <property type="entry name" value="pyrophosphatase"/>
    <property type="match status" value="1"/>
</dbReference>
<feature type="binding site" evidence="7">
    <location>
        <position position="53"/>
    </location>
    <ligand>
        <name>Mg(2+)</name>
        <dbReference type="ChEBI" id="CHEBI:18420"/>
        <label>1</label>
    </ligand>
</feature>
<dbReference type="InterPro" id="IPR036649">
    <property type="entry name" value="Pyrophosphatase_sf"/>
</dbReference>
<feature type="binding site" evidence="7">
    <location>
        <position position="31"/>
    </location>
    <ligand>
        <name>substrate</name>
    </ligand>
</feature>
<protein>
    <recommendedName>
        <fullName evidence="7">Inorganic pyrophosphatase</fullName>
        <ecNumber evidence="7">3.6.1.1</ecNumber>
    </recommendedName>
    <alternativeName>
        <fullName evidence="7">Pyrophosphate phospho-hydrolase</fullName>
        <shortName evidence="7">PPase</shortName>
    </alternativeName>
</protein>
<dbReference type="FunFam" id="3.90.80.10:FF:000003">
    <property type="entry name" value="Inorganic pyrophosphatase"/>
    <property type="match status" value="1"/>
</dbReference>
<reference evidence="8 9" key="1">
    <citation type="journal article" date="2009" name="Stand. Genomic Sci.">
        <title>Complete genome sequence of Acidimicrobium ferrooxidans type strain (ICP).</title>
        <authorList>
            <person name="Clum A."/>
            <person name="Nolan M."/>
            <person name="Lang E."/>
            <person name="Glavina Del Rio T."/>
            <person name="Tice H."/>
            <person name="Copeland A."/>
            <person name="Cheng J.F."/>
            <person name="Lucas S."/>
            <person name="Chen F."/>
            <person name="Bruce D."/>
            <person name="Goodwin L."/>
            <person name="Pitluck S."/>
            <person name="Ivanova N."/>
            <person name="Mavrommatis K."/>
            <person name="Mikhailova N."/>
            <person name="Pati A."/>
            <person name="Chen A."/>
            <person name="Palaniappan K."/>
            <person name="Goker M."/>
            <person name="Spring S."/>
            <person name="Land M."/>
            <person name="Hauser L."/>
            <person name="Chang Y.J."/>
            <person name="Jeffries C.C."/>
            <person name="Chain P."/>
            <person name="Bristow J."/>
            <person name="Eisen J.A."/>
            <person name="Markowitz V."/>
            <person name="Hugenholtz P."/>
            <person name="Kyrpides N.C."/>
            <person name="Klenk H.P."/>
            <person name="Lapidus A."/>
        </authorList>
    </citation>
    <scope>NUCLEOTIDE SEQUENCE [LARGE SCALE GENOMIC DNA]</scope>
    <source>
        <strain evidence="9">DSM 10331 / JCM 15462 / NBRC 103882 / ICP</strain>
    </source>
</reference>
<comment type="function">
    <text evidence="7">Catalyzes the hydrolysis of inorganic pyrophosphate (PPi) forming two phosphate ions.</text>
</comment>
<evidence type="ECO:0000256" key="2">
    <source>
        <dbReference type="ARBA" id="ARBA00022490"/>
    </source>
</evidence>
<gene>
    <name evidence="7" type="primary">ppa</name>
    <name evidence="8" type="ordered locus">Afer_1491</name>
</gene>
<evidence type="ECO:0000256" key="5">
    <source>
        <dbReference type="ARBA" id="ARBA00022842"/>
    </source>
</evidence>
<dbReference type="Proteomes" id="UP000000771">
    <property type="component" value="Chromosome"/>
</dbReference>
<dbReference type="OrthoDB" id="5187599at2"/>
<organism evidence="8 9">
    <name type="scientific">Acidimicrobium ferrooxidans (strain DSM 10331 / JCM 15462 / NBRC 103882 / ICP)</name>
    <dbReference type="NCBI Taxonomy" id="525909"/>
    <lineage>
        <taxon>Bacteria</taxon>
        <taxon>Bacillati</taxon>
        <taxon>Actinomycetota</taxon>
        <taxon>Acidimicrobiia</taxon>
        <taxon>Acidimicrobiales</taxon>
        <taxon>Acidimicrobiaceae</taxon>
        <taxon>Acidimicrobium</taxon>
    </lineage>
</organism>
<dbReference type="GO" id="GO:0000287">
    <property type="term" value="F:magnesium ion binding"/>
    <property type="evidence" value="ECO:0007669"/>
    <property type="project" value="UniProtKB-UniRule"/>
</dbReference>
<proteinExistence type="inferred from homology"/>
<feature type="binding site" evidence="7">
    <location>
        <position position="90"/>
    </location>
    <ligand>
        <name>Mg(2+)</name>
        <dbReference type="ChEBI" id="CHEBI:18420"/>
        <label>3</label>
    </ligand>
</feature>
<dbReference type="HOGENOM" id="CLU_073198_1_1_11"/>
<comment type="subcellular location">
    <subcellularLocation>
        <location evidence="7">Cytoplasm</location>
    </subcellularLocation>
</comment>
<feature type="binding site" evidence="7">
    <location>
        <position position="43"/>
    </location>
    <ligand>
        <name>substrate</name>
    </ligand>
</feature>
<dbReference type="Pfam" id="PF00719">
    <property type="entry name" value="Pyrophosphatase"/>
    <property type="match status" value="1"/>
</dbReference>
<evidence type="ECO:0000256" key="1">
    <source>
        <dbReference type="ARBA" id="ARBA00001946"/>
    </source>
</evidence>
<dbReference type="SUPFAM" id="SSF50324">
    <property type="entry name" value="Inorganic pyrophosphatase"/>
    <property type="match status" value="1"/>
</dbReference>
<comment type="subunit">
    <text evidence="7">Homohexamer.</text>
</comment>
<dbReference type="PROSITE" id="PS00387">
    <property type="entry name" value="PPASE"/>
    <property type="match status" value="1"/>
</dbReference>
<dbReference type="KEGG" id="afo:Afer_1491"/>
<dbReference type="Gene3D" id="3.90.80.10">
    <property type="entry name" value="Inorganic pyrophosphatase"/>
    <property type="match status" value="1"/>
</dbReference>
<dbReference type="PANTHER" id="PTHR10286">
    <property type="entry name" value="INORGANIC PYROPHOSPHATASE"/>
    <property type="match status" value="1"/>
</dbReference>
<comment type="catalytic activity">
    <reaction evidence="6 7">
        <text>diphosphate + H2O = 2 phosphate + H(+)</text>
        <dbReference type="Rhea" id="RHEA:24576"/>
        <dbReference type="ChEBI" id="CHEBI:15377"/>
        <dbReference type="ChEBI" id="CHEBI:15378"/>
        <dbReference type="ChEBI" id="CHEBI:33019"/>
        <dbReference type="ChEBI" id="CHEBI:43474"/>
        <dbReference type="EC" id="3.6.1.1"/>
    </reaction>
</comment>
<name>C7M0A6_ACIFD</name>
<dbReference type="AlphaFoldDB" id="C7M0A6"/>
<dbReference type="EMBL" id="CP001631">
    <property type="protein sequence ID" value="ACU54414.1"/>
    <property type="molecule type" value="Genomic_DNA"/>
</dbReference>
<feature type="binding site" evidence="7">
    <location>
        <position position="58"/>
    </location>
    <ligand>
        <name>Mg(2+)</name>
        <dbReference type="ChEBI" id="CHEBI:18420"/>
        <label>1</label>
    </ligand>
</feature>
<dbReference type="HAMAP" id="MF_00209">
    <property type="entry name" value="Inorganic_PPase"/>
    <property type="match status" value="1"/>
</dbReference>
<keyword evidence="3 7" id="KW-0479">Metal-binding</keyword>
<feature type="binding site" evidence="7">
    <location>
        <position position="17"/>
    </location>
    <ligand>
        <name>substrate</name>
    </ligand>
</feature>
<feature type="binding site" evidence="7">
    <location>
        <position position="90"/>
    </location>
    <ligand>
        <name>Mg(2+)</name>
        <dbReference type="ChEBI" id="CHEBI:18420"/>
        <label>1</label>
    </ligand>
</feature>
<feature type="binding site" evidence="7">
    <location>
        <position position="9"/>
    </location>
    <ligand>
        <name>Mg(2+)</name>
        <dbReference type="ChEBI" id="CHEBI:18420"/>
        <label>2</label>
    </ligand>
</feature>
<keyword evidence="9" id="KW-1185">Reference proteome</keyword>
<feature type="binding site" evidence="7">
    <location>
        <position position="85"/>
    </location>
    <ligand>
        <name>Mg(2+)</name>
        <dbReference type="ChEBI" id="CHEBI:18420"/>
        <label>3</label>
    </ligand>
</feature>
<evidence type="ECO:0000256" key="4">
    <source>
        <dbReference type="ARBA" id="ARBA00022801"/>
    </source>
</evidence>
<dbReference type="GO" id="GO:0004427">
    <property type="term" value="F:inorganic diphosphate phosphatase activity"/>
    <property type="evidence" value="ECO:0007669"/>
    <property type="project" value="UniProtKB-UniRule"/>
</dbReference>
<evidence type="ECO:0000256" key="6">
    <source>
        <dbReference type="ARBA" id="ARBA00047820"/>
    </source>
</evidence>
<sequence length="169" mass="19062">MDALHCVIEIPRHSRNKYEVDHETGTVWLDRTLFTPMGYPLDYGYIDSTLGEDGDPLDVLLYLDVPTFPGCHVKGRPVAAFVMSDEAGRDVKILCVPHGDPRYDHIRDLGDVHTHLQREVAHFFEHYKDLEPGKSVAIEGWAPLEQAQREIDAALARFEHAHGNASPSH</sequence>
<dbReference type="GO" id="GO:0006796">
    <property type="term" value="P:phosphate-containing compound metabolic process"/>
    <property type="evidence" value="ECO:0007669"/>
    <property type="project" value="InterPro"/>
</dbReference>
<dbReference type="RefSeq" id="WP_015798893.1">
    <property type="nucleotide sequence ID" value="NC_013124.1"/>
</dbReference>
<dbReference type="STRING" id="525909.Afer_1491"/>
<evidence type="ECO:0000313" key="8">
    <source>
        <dbReference type="EMBL" id="ACU54414.1"/>
    </source>
</evidence>
<keyword evidence="2 7" id="KW-0963">Cytoplasm</keyword>
<evidence type="ECO:0000256" key="7">
    <source>
        <dbReference type="HAMAP-Rule" id="MF_00209"/>
    </source>
</evidence>
<dbReference type="eggNOG" id="COG0221">
    <property type="taxonomic scope" value="Bacteria"/>
</dbReference>
<dbReference type="GO" id="GO:0005737">
    <property type="term" value="C:cytoplasm"/>
    <property type="evidence" value="ECO:0007669"/>
    <property type="project" value="UniProtKB-SubCell"/>
</dbReference>
<evidence type="ECO:0000313" key="9">
    <source>
        <dbReference type="Proteomes" id="UP000000771"/>
    </source>
</evidence>
<comment type="similarity">
    <text evidence="7">Belongs to the PPase family.</text>
</comment>
<dbReference type="EC" id="3.6.1.1" evidence="7"/>
<dbReference type="InterPro" id="IPR008162">
    <property type="entry name" value="Pyrophosphatase"/>
</dbReference>
<feature type="active site" description="Proton acceptor" evidence="7">
    <location>
        <position position="90"/>
    </location>
</feature>
<feature type="binding site" evidence="7">
    <location>
        <position position="127"/>
    </location>
    <ligand>
        <name>substrate</name>
    </ligand>
</feature>
<accession>C7M0A6</accession>
<evidence type="ECO:0000256" key="3">
    <source>
        <dbReference type="ARBA" id="ARBA00022723"/>
    </source>
</evidence>
<keyword evidence="4 7" id="KW-0378">Hydrolase</keyword>
<keyword evidence="5 7" id="KW-0460">Magnesium</keyword>
<comment type="cofactor">
    <cofactor evidence="1 7">
        <name>Mg(2+)</name>
        <dbReference type="ChEBI" id="CHEBI:18420"/>
    </cofactor>
</comment>
<feature type="binding site" evidence="7">
    <location>
        <position position="58"/>
    </location>
    <ligand>
        <name>Mg(2+)</name>
        <dbReference type="ChEBI" id="CHEBI:18420"/>
        <label>2</label>
    </ligand>
</feature>